<dbReference type="SUPFAM" id="SSF51445">
    <property type="entry name" value="(Trans)glycosidases"/>
    <property type="match status" value="1"/>
</dbReference>
<gene>
    <name evidence="5" type="ORF">PZE19_07425</name>
</gene>
<evidence type="ECO:0000259" key="4">
    <source>
        <dbReference type="Pfam" id="PF16116"/>
    </source>
</evidence>
<keyword evidence="6" id="KW-1185">Reference proteome</keyword>
<feature type="domain" description="DUF4832" evidence="4">
    <location>
        <begin position="307"/>
        <end position="420"/>
    </location>
</feature>
<evidence type="ECO:0000313" key="5">
    <source>
        <dbReference type="EMBL" id="MDG3003593.1"/>
    </source>
</evidence>
<evidence type="ECO:0000313" key="6">
    <source>
        <dbReference type="Proteomes" id="UP001216907"/>
    </source>
</evidence>
<dbReference type="InterPro" id="IPR032267">
    <property type="entry name" value="DUF4832"/>
</dbReference>
<name>A0ABT6F7N8_9BACT</name>
<dbReference type="Gene3D" id="3.20.20.80">
    <property type="entry name" value="Glycosidases"/>
    <property type="match status" value="1"/>
</dbReference>
<dbReference type="InterPro" id="IPR013529">
    <property type="entry name" value="Glyco_hydro_42_N"/>
</dbReference>
<dbReference type="InterPro" id="IPR017853">
    <property type="entry name" value="GH"/>
</dbReference>
<dbReference type="Pfam" id="PF02449">
    <property type="entry name" value="Glyco_hydro_42"/>
    <property type="match status" value="1"/>
</dbReference>
<evidence type="ECO:0000256" key="2">
    <source>
        <dbReference type="ARBA" id="ARBA00023295"/>
    </source>
</evidence>
<dbReference type="Proteomes" id="UP001216907">
    <property type="component" value="Unassembled WGS sequence"/>
</dbReference>
<accession>A0ABT6F7N8</accession>
<keyword evidence="2" id="KW-0326">Glycosidase</keyword>
<reference evidence="5 6" key="1">
    <citation type="submission" date="2023-03" db="EMBL/GenBank/DDBJ databases">
        <title>Paludisphaera mucosa sp. nov. a novel planctomycete from northern fen.</title>
        <authorList>
            <person name="Ivanova A."/>
        </authorList>
    </citation>
    <scope>NUCLEOTIDE SEQUENCE [LARGE SCALE GENOMIC DNA]</scope>
    <source>
        <strain evidence="5 6">Pla2</strain>
    </source>
</reference>
<dbReference type="Pfam" id="PF16116">
    <property type="entry name" value="DUF4832"/>
    <property type="match status" value="1"/>
</dbReference>
<dbReference type="RefSeq" id="WP_277859943.1">
    <property type="nucleotide sequence ID" value="NZ_JARRAG010000001.1"/>
</dbReference>
<evidence type="ECO:0000259" key="3">
    <source>
        <dbReference type="Pfam" id="PF02449"/>
    </source>
</evidence>
<comment type="caution">
    <text evidence="5">The sequence shown here is derived from an EMBL/GenBank/DDBJ whole genome shotgun (WGS) entry which is preliminary data.</text>
</comment>
<sequence>MMRLTNIVIAASLSLPPFLQGAARGEEPAWVAVTPRDDGRALVNPDMGWTLHYYSNIIANYGSKLEASDTLDDFPGLSTVYLRVPRAFLEPEEGRFNWSLFDTPARRFGAKGMKIAIRVTSTESWMRDATPRWVQKAGAKGVNFTFGKGPSKDGPLWEPDYLDPIFLARLDAFLAAMAERYDGNPDVAFIDVGSFGMWGEGHTGFGAQLDDARTLAAVRAHVDLYKKHFKRSLLAISDDVAGPSRAGAHQPATDYALSQGVTLRDDSILVQPPPNSWYHAEMAQAFWPTLPVVLEHEHYGSSKERGAWGDGSLLAKSVEDYHASYMSIHWWPRIELEENRPIIDRINRRLGYRIQIRSAAWPRETTLGAPFVVESAWANAGVSPCYPGGFPALTLKDDKGGIVSVNVDESFDVRTLAVGPIDAAPVREVRSEFVVAMPHHDPLGVFTVPTRPGTYDVFISVGRRDGAPVLALPLAADDGARRYKLGRITLTAP</sequence>
<keyword evidence="1" id="KW-0378">Hydrolase</keyword>
<dbReference type="EMBL" id="JARRAG010000001">
    <property type="protein sequence ID" value="MDG3003593.1"/>
    <property type="molecule type" value="Genomic_DNA"/>
</dbReference>
<proteinExistence type="predicted"/>
<feature type="domain" description="Glycoside hydrolase family 42 N-terminal" evidence="3">
    <location>
        <begin position="87"/>
        <end position="191"/>
    </location>
</feature>
<protein>
    <submittedName>
        <fullName evidence="5">DUF4832 domain-containing protein</fullName>
    </submittedName>
</protein>
<organism evidence="5 6">
    <name type="scientific">Paludisphaera mucosa</name>
    <dbReference type="NCBI Taxonomy" id="3030827"/>
    <lineage>
        <taxon>Bacteria</taxon>
        <taxon>Pseudomonadati</taxon>
        <taxon>Planctomycetota</taxon>
        <taxon>Planctomycetia</taxon>
        <taxon>Isosphaerales</taxon>
        <taxon>Isosphaeraceae</taxon>
        <taxon>Paludisphaera</taxon>
    </lineage>
</organism>
<evidence type="ECO:0000256" key="1">
    <source>
        <dbReference type="ARBA" id="ARBA00022801"/>
    </source>
</evidence>